<organism evidence="2 3">
    <name type="scientific">Alkalispirochaeta americana</name>
    <dbReference type="NCBI Taxonomy" id="159291"/>
    <lineage>
        <taxon>Bacteria</taxon>
        <taxon>Pseudomonadati</taxon>
        <taxon>Spirochaetota</taxon>
        <taxon>Spirochaetia</taxon>
        <taxon>Spirochaetales</taxon>
        <taxon>Spirochaetaceae</taxon>
        <taxon>Alkalispirochaeta</taxon>
    </lineage>
</organism>
<feature type="transmembrane region" description="Helical" evidence="1">
    <location>
        <begin position="238"/>
        <end position="259"/>
    </location>
</feature>
<dbReference type="Pfam" id="PF10797">
    <property type="entry name" value="YhfT"/>
    <property type="match status" value="1"/>
</dbReference>
<feature type="transmembrane region" description="Helical" evidence="1">
    <location>
        <begin position="137"/>
        <end position="154"/>
    </location>
</feature>
<proteinExistence type="predicted"/>
<dbReference type="STRING" id="159291.SAMN05920897_12910"/>
<evidence type="ECO:0000313" key="2">
    <source>
        <dbReference type="EMBL" id="SIR04750.1"/>
    </source>
</evidence>
<feature type="transmembrane region" description="Helical" evidence="1">
    <location>
        <begin position="45"/>
        <end position="64"/>
    </location>
</feature>
<evidence type="ECO:0000256" key="1">
    <source>
        <dbReference type="SAM" id="Phobius"/>
    </source>
</evidence>
<feature type="transmembrane region" description="Helical" evidence="1">
    <location>
        <begin position="406"/>
        <end position="430"/>
    </location>
</feature>
<evidence type="ECO:0008006" key="4">
    <source>
        <dbReference type="Google" id="ProtNLM"/>
    </source>
</evidence>
<keyword evidence="1" id="KW-0472">Membrane</keyword>
<evidence type="ECO:0000313" key="3">
    <source>
        <dbReference type="Proteomes" id="UP000186400"/>
    </source>
</evidence>
<feature type="transmembrane region" description="Helical" evidence="1">
    <location>
        <begin position="307"/>
        <end position="337"/>
    </location>
</feature>
<accession>A0A1N6XQZ9</accession>
<reference evidence="2 3" key="1">
    <citation type="submission" date="2017-01" db="EMBL/GenBank/DDBJ databases">
        <authorList>
            <person name="Mah S.A."/>
            <person name="Swanson W.J."/>
            <person name="Moy G.W."/>
            <person name="Vacquier V.D."/>
        </authorList>
    </citation>
    <scope>NUCLEOTIDE SEQUENCE [LARGE SCALE GENOMIC DNA]</scope>
    <source>
        <strain evidence="2 3">ASpG1</strain>
    </source>
</reference>
<keyword evidence="1" id="KW-0812">Transmembrane</keyword>
<gene>
    <name evidence="2" type="ORF">SAMN05920897_12910</name>
</gene>
<name>A0A1N6XQZ9_9SPIO</name>
<dbReference type="EMBL" id="FTMS01000029">
    <property type="protein sequence ID" value="SIR04750.1"/>
    <property type="molecule type" value="Genomic_DNA"/>
</dbReference>
<feature type="transmembrane region" description="Helical" evidence="1">
    <location>
        <begin position="367"/>
        <end position="394"/>
    </location>
</feature>
<protein>
    <recommendedName>
        <fullName evidence="4">Transport system permease protein</fullName>
    </recommendedName>
</protein>
<dbReference type="RefSeq" id="WP_076489929.1">
    <property type="nucleotide sequence ID" value="NZ_FTMS01000029.1"/>
</dbReference>
<dbReference type="InterPro" id="IPR019733">
    <property type="entry name" value="Uncharacterised_YhfT"/>
</dbReference>
<feature type="transmembrane region" description="Helical" evidence="1">
    <location>
        <begin position="279"/>
        <end position="300"/>
    </location>
</feature>
<dbReference type="Proteomes" id="UP000186400">
    <property type="component" value="Unassembled WGS sequence"/>
</dbReference>
<dbReference type="OrthoDB" id="92225at2"/>
<sequence>MNYVIIGLLGALTSVLANRGIAVFNDGLRPVLPEYLEGRMDKKSLAATSFALSFGLVIGFGIPFSIGKSIMLIHCVLLGTDIIGTWSPKDKKLGMIVSGTVGALYGIFLVVGLQVVVDLFAMLPFNFLGPLGKVGDPIVAAFALFPVLVVAYQYGMKKGIITFAITIAGRQFFEIFGKFSINGNNVSLNPDGMALFISMLIMLVFAIREKKSDADAVGANTQLLGLFGERVNRIKKNVFLLAPMGGLVAAATSATIIAGDPISLNLLNEGLVTDAGFVALARALGFIPLIATTAIATGVYSPVGMTFVFVAGIFITNPLLAFVVGLAVIFAEVYLLAAVARLLDRFPGVRACADHIRTAMGRVLEVALLLGGAIAANSMVPKLGFFFVIGVWLMNKNAKKPMVSMAVGPIAAILFGLLVNILMLVGLIQLPA</sequence>
<dbReference type="AlphaFoldDB" id="A0A1N6XQZ9"/>
<feature type="transmembrane region" description="Helical" evidence="1">
    <location>
        <begin position="93"/>
        <end position="117"/>
    </location>
</feature>
<keyword evidence="1" id="KW-1133">Transmembrane helix</keyword>
<keyword evidence="3" id="KW-1185">Reference proteome</keyword>